<proteinExistence type="predicted"/>
<name>A0A0K2TDY1_LEPSM</name>
<organism evidence="1">
    <name type="scientific">Lepeophtheirus salmonis</name>
    <name type="common">Salmon louse</name>
    <name type="synonym">Caligus salmonis</name>
    <dbReference type="NCBI Taxonomy" id="72036"/>
    <lineage>
        <taxon>Eukaryota</taxon>
        <taxon>Metazoa</taxon>
        <taxon>Ecdysozoa</taxon>
        <taxon>Arthropoda</taxon>
        <taxon>Crustacea</taxon>
        <taxon>Multicrustacea</taxon>
        <taxon>Hexanauplia</taxon>
        <taxon>Copepoda</taxon>
        <taxon>Siphonostomatoida</taxon>
        <taxon>Caligidae</taxon>
        <taxon>Lepeophtheirus</taxon>
    </lineage>
</organism>
<dbReference type="EMBL" id="HACA01006300">
    <property type="protein sequence ID" value="CDW23661.1"/>
    <property type="molecule type" value="Transcribed_RNA"/>
</dbReference>
<sequence length="26" mass="2792">MWMKASLADGGSKEKVGLHVLKGFVC</sequence>
<evidence type="ECO:0000313" key="1">
    <source>
        <dbReference type="EMBL" id="CDW23661.1"/>
    </source>
</evidence>
<dbReference type="AlphaFoldDB" id="A0A0K2TDY1"/>
<reference evidence="1" key="1">
    <citation type="submission" date="2014-05" db="EMBL/GenBank/DDBJ databases">
        <authorList>
            <person name="Chronopoulou M."/>
        </authorList>
    </citation>
    <scope>NUCLEOTIDE SEQUENCE</scope>
    <source>
        <tissue evidence="1">Whole organism</tissue>
    </source>
</reference>
<protein>
    <submittedName>
        <fullName evidence="1">Uncharacterized protein</fullName>
    </submittedName>
</protein>
<accession>A0A0K2TDY1</accession>